<dbReference type="AlphaFoldDB" id="A0A8J2JP67"/>
<comment type="caution">
    <text evidence="1">The sequence shown here is derived from an EMBL/GenBank/DDBJ whole genome shotgun (WGS) entry which is preliminary data.</text>
</comment>
<protein>
    <submittedName>
        <fullName evidence="1">Uncharacterized protein</fullName>
    </submittedName>
</protein>
<sequence>MRRNSKEVIGLRQSPYKGTEFSYSISDIYGAFVDGVFQLRSFPLDGGGLPLNCFSYEHAMDQLVFWKNTNSYGTFTFHILPSLGTFF</sequence>
<evidence type="ECO:0000313" key="2">
    <source>
        <dbReference type="Proteomes" id="UP000708208"/>
    </source>
</evidence>
<organism evidence="1 2">
    <name type="scientific">Allacma fusca</name>
    <dbReference type="NCBI Taxonomy" id="39272"/>
    <lineage>
        <taxon>Eukaryota</taxon>
        <taxon>Metazoa</taxon>
        <taxon>Ecdysozoa</taxon>
        <taxon>Arthropoda</taxon>
        <taxon>Hexapoda</taxon>
        <taxon>Collembola</taxon>
        <taxon>Symphypleona</taxon>
        <taxon>Sminthuridae</taxon>
        <taxon>Allacma</taxon>
    </lineage>
</organism>
<accession>A0A8J2JP67</accession>
<keyword evidence="2" id="KW-1185">Reference proteome</keyword>
<reference evidence="1" key="1">
    <citation type="submission" date="2021-06" db="EMBL/GenBank/DDBJ databases">
        <authorList>
            <person name="Hodson N. C."/>
            <person name="Mongue J. A."/>
            <person name="Jaron S. K."/>
        </authorList>
    </citation>
    <scope>NUCLEOTIDE SEQUENCE</scope>
</reference>
<name>A0A8J2JP67_9HEXA</name>
<proteinExistence type="predicted"/>
<dbReference type="EMBL" id="CAJVCH010078050">
    <property type="protein sequence ID" value="CAG7721265.1"/>
    <property type="molecule type" value="Genomic_DNA"/>
</dbReference>
<dbReference type="Proteomes" id="UP000708208">
    <property type="component" value="Unassembled WGS sequence"/>
</dbReference>
<gene>
    <name evidence="1" type="ORF">AFUS01_LOCUS10491</name>
</gene>
<evidence type="ECO:0000313" key="1">
    <source>
        <dbReference type="EMBL" id="CAG7721265.1"/>
    </source>
</evidence>